<gene>
    <name evidence="2" type="ORF">Ate02nite_02840</name>
</gene>
<organism evidence="2 3">
    <name type="scientific">Paractinoplanes tereljensis</name>
    <dbReference type="NCBI Taxonomy" id="571912"/>
    <lineage>
        <taxon>Bacteria</taxon>
        <taxon>Bacillati</taxon>
        <taxon>Actinomycetota</taxon>
        <taxon>Actinomycetes</taxon>
        <taxon>Micromonosporales</taxon>
        <taxon>Micromonosporaceae</taxon>
        <taxon>Paractinoplanes</taxon>
    </lineage>
</organism>
<evidence type="ECO:0000313" key="3">
    <source>
        <dbReference type="Proteomes" id="UP000623608"/>
    </source>
</evidence>
<accession>A0A919TPX1</accession>
<feature type="transmembrane region" description="Helical" evidence="1">
    <location>
        <begin position="63"/>
        <end position="82"/>
    </location>
</feature>
<proteinExistence type="predicted"/>
<keyword evidence="1" id="KW-0812">Transmembrane</keyword>
<evidence type="ECO:0008006" key="4">
    <source>
        <dbReference type="Google" id="ProtNLM"/>
    </source>
</evidence>
<comment type="caution">
    <text evidence="2">The sequence shown here is derived from an EMBL/GenBank/DDBJ whole genome shotgun (WGS) entry which is preliminary data.</text>
</comment>
<evidence type="ECO:0000256" key="1">
    <source>
        <dbReference type="SAM" id="Phobius"/>
    </source>
</evidence>
<dbReference type="AlphaFoldDB" id="A0A919TPX1"/>
<reference evidence="2" key="1">
    <citation type="submission" date="2021-01" db="EMBL/GenBank/DDBJ databases">
        <title>Whole genome shotgun sequence of Actinoplanes tereljensis NBRC 105297.</title>
        <authorList>
            <person name="Komaki H."/>
            <person name="Tamura T."/>
        </authorList>
    </citation>
    <scope>NUCLEOTIDE SEQUENCE</scope>
    <source>
        <strain evidence="2">NBRC 105297</strain>
    </source>
</reference>
<dbReference type="EMBL" id="BOMY01000002">
    <property type="protein sequence ID" value="GIF17554.1"/>
    <property type="molecule type" value="Genomic_DNA"/>
</dbReference>
<keyword evidence="1" id="KW-0472">Membrane</keyword>
<name>A0A919TPX1_9ACTN</name>
<sequence length="87" mass="9265">MSETAKEPKPSIDELRAEIKQTRADLGETVQALAAKADVKARAKDQVEVAKVRAREAVATSPVPLPLVLAGLVAVVGIILVVRGRKR</sequence>
<keyword evidence="3" id="KW-1185">Reference proteome</keyword>
<protein>
    <recommendedName>
        <fullName evidence="4">DUF3618 domain-containing protein</fullName>
    </recommendedName>
</protein>
<dbReference type="Proteomes" id="UP000623608">
    <property type="component" value="Unassembled WGS sequence"/>
</dbReference>
<dbReference type="RefSeq" id="WP_203797740.1">
    <property type="nucleotide sequence ID" value="NZ_BOMY01000002.1"/>
</dbReference>
<keyword evidence="1" id="KW-1133">Transmembrane helix</keyword>
<dbReference type="Pfam" id="PF12277">
    <property type="entry name" value="DUF3618"/>
    <property type="match status" value="1"/>
</dbReference>
<evidence type="ECO:0000313" key="2">
    <source>
        <dbReference type="EMBL" id="GIF17554.1"/>
    </source>
</evidence>
<dbReference type="InterPro" id="IPR022062">
    <property type="entry name" value="DUF3618"/>
</dbReference>